<keyword evidence="3" id="KW-0677">Repeat</keyword>
<dbReference type="Pfam" id="PF12796">
    <property type="entry name" value="Ank_2"/>
    <property type="match status" value="2"/>
</dbReference>
<accession>A0A3S4NII9</accession>
<feature type="transmembrane region" description="Helical" evidence="10">
    <location>
        <begin position="685"/>
        <end position="706"/>
    </location>
</feature>
<evidence type="ECO:0000256" key="3">
    <source>
        <dbReference type="ARBA" id="ARBA00022737"/>
    </source>
</evidence>
<dbReference type="EMBL" id="QPKB01000002">
    <property type="protein sequence ID" value="RWR77682.1"/>
    <property type="molecule type" value="Genomic_DNA"/>
</dbReference>
<evidence type="ECO:0000256" key="6">
    <source>
        <dbReference type="ARBA" id="ARBA00023136"/>
    </source>
</evidence>
<dbReference type="InterPro" id="IPR002110">
    <property type="entry name" value="Ankyrin_rpt"/>
</dbReference>
<dbReference type="AlphaFoldDB" id="A0A3S4NII9"/>
<dbReference type="Pfam" id="PF13857">
    <property type="entry name" value="Ank_5"/>
    <property type="match status" value="1"/>
</dbReference>
<gene>
    <name evidence="12" type="ORF">CKAN_00618100</name>
</gene>
<dbReference type="Pfam" id="PF13962">
    <property type="entry name" value="PGG"/>
    <property type="match status" value="1"/>
</dbReference>
<keyword evidence="8" id="KW-0175">Coiled coil</keyword>
<dbReference type="InterPro" id="IPR026961">
    <property type="entry name" value="PGG_dom"/>
</dbReference>
<feature type="coiled-coil region" evidence="8">
    <location>
        <begin position="50"/>
        <end position="119"/>
    </location>
</feature>
<dbReference type="OrthoDB" id="20872at2759"/>
<sequence length="827" mass="91902">MAKSVSNNDTDEDNEDESSDQEKDWEELYHATYVDCVKMTKYGNKITIKYKAAQEENTALKNEFEQALKQFRLLESQKNCMAENLTTDGQKVENAEKEIVNLKQEIVILKAENQDLQGRLKITLSELEVKQAYLNKMYTGSKTLTNILCSQKSHFDRSGLGYDPSASTSNAKGGSHIAVPGLWRALKKRRSRYNKAAGMQESCFGLSPAAMCTKFQKKPKGEGLFCKLGEKEIPRSSSPLIWFWGLSSLLLPRQRRNPGPATAAATALYAARFLFRWADAYTFHDLIQRLTGATNDTIEKLPVTVPARYSTTSLSCAGSGVVGQRSSSTSAATACGSTRSSPVMPFGSDPIFSVQFSMSDMEGQLFRACEEGDTRTFQKLYDTDNSILLQTTTGSRDTPLHLASRSMRKELASVILRLRRDMAMATNNKEETPLHEASRVGEIEIVKQLLVACPCVVYMLNIAKESALSIACSCGHLEVALELCGRMNFRAWDDISASCLLTAAMEGYTDIVRKILIENPRLASRKDDNGCSALHLASRKGNVEVIKVFLGKDPNLSFLRDSDGRTPLHSAVISEHLPAVQEFLSERPAPVSFNRLRVIDLINVADQYGDTVLHLAAKLPCSEIIELLLSKHGMKANAANNEGMTALDLLQQIHEYANVPNDWFRKRLIIIQQLKARKRANSTSVIAMQQALIVVAGLIVAITYHAGLNPPGGLWQDSDQGNLRNHKPGKAIQSETYPWLFTVFLASDSLGFIVSLALIPILMILQKEMVVYVNLLVVVALISIEVAFILGLIMISDRRIFYRVEIFLLVLVTLAGIWWIRRKLMPS</sequence>
<feature type="repeat" description="ANK" evidence="7">
    <location>
        <begin position="429"/>
        <end position="450"/>
    </location>
</feature>
<evidence type="ECO:0000256" key="4">
    <source>
        <dbReference type="ARBA" id="ARBA00022989"/>
    </source>
</evidence>
<comment type="caution">
    <text evidence="12">The sequence shown here is derived from an EMBL/GenBank/DDBJ whole genome shotgun (WGS) entry which is preliminary data.</text>
</comment>
<keyword evidence="13" id="KW-1185">Reference proteome</keyword>
<keyword evidence="2 10" id="KW-0812">Transmembrane</keyword>
<feature type="region of interest" description="Disordered" evidence="9">
    <location>
        <begin position="1"/>
        <end position="23"/>
    </location>
</feature>
<keyword evidence="4 10" id="KW-1133">Transmembrane helix</keyword>
<organism evidence="12 13">
    <name type="scientific">Cinnamomum micranthum f. kanehirae</name>
    <dbReference type="NCBI Taxonomy" id="337451"/>
    <lineage>
        <taxon>Eukaryota</taxon>
        <taxon>Viridiplantae</taxon>
        <taxon>Streptophyta</taxon>
        <taxon>Embryophyta</taxon>
        <taxon>Tracheophyta</taxon>
        <taxon>Spermatophyta</taxon>
        <taxon>Magnoliopsida</taxon>
        <taxon>Magnoliidae</taxon>
        <taxon>Laurales</taxon>
        <taxon>Lauraceae</taxon>
        <taxon>Cinnamomum</taxon>
    </lineage>
</organism>
<dbReference type="GO" id="GO:0005886">
    <property type="term" value="C:plasma membrane"/>
    <property type="evidence" value="ECO:0007669"/>
    <property type="project" value="TreeGrafter"/>
</dbReference>
<evidence type="ECO:0000313" key="13">
    <source>
        <dbReference type="Proteomes" id="UP000283530"/>
    </source>
</evidence>
<keyword evidence="5 7" id="KW-0040">ANK repeat</keyword>
<dbReference type="SMART" id="SM00248">
    <property type="entry name" value="ANK"/>
    <property type="match status" value="7"/>
</dbReference>
<feature type="repeat" description="ANK" evidence="7">
    <location>
        <begin position="529"/>
        <end position="561"/>
    </location>
</feature>
<name>A0A3S4NII9_9MAGN</name>
<dbReference type="PROSITE" id="PS50297">
    <property type="entry name" value="ANK_REP_REGION"/>
    <property type="match status" value="2"/>
</dbReference>
<feature type="domain" description="PGG" evidence="11">
    <location>
        <begin position="688"/>
        <end position="794"/>
    </location>
</feature>
<evidence type="ECO:0000256" key="8">
    <source>
        <dbReference type="SAM" id="Coils"/>
    </source>
</evidence>
<dbReference type="SUPFAM" id="SSF48403">
    <property type="entry name" value="Ankyrin repeat"/>
    <property type="match status" value="1"/>
</dbReference>
<evidence type="ECO:0000259" key="11">
    <source>
        <dbReference type="Pfam" id="PF13962"/>
    </source>
</evidence>
<dbReference type="PROSITE" id="PS50088">
    <property type="entry name" value="ANK_REPEAT"/>
    <property type="match status" value="2"/>
</dbReference>
<reference evidence="12 13" key="1">
    <citation type="journal article" date="2019" name="Nat. Plants">
        <title>Stout camphor tree genome fills gaps in understanding of flowering plant genome evolution.</title>
        <authorList>
            <person name="Chaw S.M."/>
            <person name="Liu Y.C."/>
            <person name="Wu Y.W."/>
            <person name="Wang H.Y."/>
            <person name="Lin C.I."/>
            <person name="Wu C.S."/>
            <person name="Ke H.M."/>
            <person name="Chang L.Y."/>
            <person name="Hsu C.Y."/>
            <person name="Yang H.T."/>
            <person name="Sudianto E."/>
            <person name="Hsu M.H."/>
            <person name="Wu K.P."/>
            <person name="Wang L.N."/>
            <person name="Leebens-Mack J.H."/>
            <person name="Tsai I.J."/>
        </authorList>
    </citation>
    <scope>NUCLEOTIDE SEQUENCE [LARGE SCALE GENOMIC DNA]</scope>
    <source>
        <strain evidence="13">cv. Chaw 1501</strain>
        <tissue evidence="12">Young leaves</tissue>
    </source>
</reference>
<feature type="transmembrane region" description="Helical" evidence="10">
    <location>
        <begin position="772"/>
        <end position="794"/>
    </location>
</feature>
<dbReference type="PANTHER" id="PTHR24186:SF38">
    <property type="entry name" value="ANKYRIN REPEAT FAMILY PROTEIN"/>
    <property type="match status" value="1"/>
</dbReference>
<feature type="compositionally biased region" description="Acidic residues" evidence="9">
    <location>
        <begin position="9"/>
        <end position="19"/>
    </location>
</feature>
<dbReference type="PANTHER" id="PTHR24186">
    <property type="entry name" value="PROTEIN PHOSPHATASE 1 REGULATORY SUBUNIT"/>
    <property type="match status" value="1"/>
</dbReference>
<evidence type="ECO:0000256" key="10">
    <source>
        <dbReference type="SAM" id="Phobius"/>
    </source>
</evidence>
<proteinExistence type="predicted"/>
<evidence type="ECO:0000256" key="9">
    <source>
        <dbReference type="SAM" id="MobiDB-lite"/>
    </source>
</evidence>
<dbReference type="STRING" id="337451.A0A3S4NII9"/>
<evidence type="ECO:0000256" key="5">
    <source>
        <dbReference type="ARBA" id="ARBA00023043"/>
    </source>
</evidence>
<evidence type="ECO:0000313" key="12">
    <source>
        <dbReference type="EMBL" id="RWR77682.1"/>
    </source>
</evidence>
<dbReference type="Gene3D" id="1.25.40.20">
    <property type="entry name" value="Ankyrin repeat-containing domain"/>
    <property type="match status" value="2"/>
</dbReference>
<comment type="subcellular location">
    <subcellularLocation>
        <location evidence="1">Membrane</location>
        <topology evidence="1">Multi-pass membrane protein</topology>
    </subcellularLocation>
</comment>
<protein>
    <submittedName>
        <fullName evidence="12">Ankyrin repeat-containing protein ITN1-like protein</fullName>
    </submittedName>
</protein>
<feature type="transmembrane region" description="Helical" evidence="10">
    <location>
        <begin position="739"/>
        <end position="765"/>
    </location>
</feature>
<dbReference type="Proteomes" id="UP000283530">
    <property type="component" value="Unassembled WGS sequence"/>
</dbReference>
<keyword evidence="6 10" id="KW-0472">Membrane</keyword>
<evidence type="ECO:0000256" key="1">
    <source>
        <dbReference type="ARBA" id="ARBA00004141"/>
    </source>
</evidence>
<evidence type="ECO:0000256" key="2">
    <source>
        <dbReference type="ARBA" id="ARBA00022692"/>
    </source>
</evidence>
<evidence type="ECO:0000256" key="7">
    <source>
        <dbReference type="PROSITE-ProRule" id="PRU00023"/>
    </source>
</evidence>
<dbReference type="InterPro" id="IPR036770">
    <property type="entry name" value="Ankyrin_rpt-contain_sf"/>
</dbReference>
<feature type="transmembrane region" description="Helical" evidence="10">
    <location>
        <begin position="800"/>
        <end position="820"/>
    </location>
</feature>